<evidence type="ECO:0000259" key="3">
    <source>
        <dbReference type="PROSITE" id="PS50268"/>
    </source>
</evidence>
<accession>A0A2M6UIG2</accession>
<proteinExistence type="predicted"/>
<dbReference type="PANTHER" id="PTHR24026:SF126">
    <property type="entry name" value="PROTOCADHERIN FAT 4"/>
    <property type="match status" value="1"/>
</dbReference>
<dbReference type="InterPro" id="IPR001343">
    <property type="entry name" value="Hemolysn_Ca-bd"/>
</dbReference>
<dbReference type="InterPro" id="IPR015919">
    <property type="entry name" value="Cadherin-like_sf"/>
</dbReference>
<feature type="domain" description="Cadherin" evidence="3">
    <location>
        <begin position="1487"/>
        <end position="1588"/>
    </location>
</feature>
<evidence type="ECO:0000256" key="1">
    <source>
        <dbReference type="ARBA" id="ARBA00022692"/>
    </source>
</evidence>
<dbReference type="InterPro" id="IPR002126">
    <property type="entry name" value="Cadherin-like_dom"/>
</dbReference>
<keyword evidence="2" id="KW-0472">Membrane</keyword>
<dbReference type="InterPro" id="IPR018511">
    <property type="entry name" value="Hemolysin-typ_Ca-bd_CS"/>
</dbReference>
<comment type="caution">
    <text evidence="4">The sequence shown here is derived from an EMBL/GenBank/DDBJ whole genome shotgun (WGS) entry which is preliminary data.</text>
</comment>
<name>A0A2M6UIG2_9BRAD</name>
<dbReference type="InterPro" id="IPR010566">
    <property type="entry name" value="Haemolys_ca-bd"/>
</dbReference>
<dbReference type="PANTHER" id="PTHR24026">
    <property type="entry name" value="FAT ATYPICAL CADHERIN-RELATED"/>
    <property type="match status" value="1"/>
</dbReference>
<dbReference type="Gene3D" id="2.60.40.60">
    <property type="entry name" value="Cadherins"/>
    <property type="match status" value="4"/>
</dbReference>
<reference evidence="4 5" key="1">
    <citation type="submission" date="2015-06" db="EMBL/GenBank/DDBJ databases">
        <title>Comparative genome analysis of nirS-carrying Bradyrhizobium sp. strains.</title>
        <authorList>
            <person name="Ishii S."/>
            <person name="Jang J."/>
            <person name="Nishizawa T."/>
            <person name="Senoo K."/>
        </authorList>
    </citation>
    <scope>NUCLEOTIDE SEQUENCE [LARGE SCALE GENOMIC DNA]</scope>
    <source>
        <strain evidence="4 5">TSA1</strain>
    </source>
</reference>
<dbReference type="PRINTS" id="PR00313">
    <property type="entry name" value="CABNDNGRPT"/>
</dbReference>
<dbReference type="Pfam" id="PF00028">
    <property type="entry name" value="Cadherin"/>
    <property type="match status" value="4"/>
</dbReference>
<feature type="domain" description="Cadherin" evidence="3">
    <location>
        <begin position="1139"/>
        <end position="1240"/>
    </location>
</feature>
<dbReference type="CDD" id="cd11304">
    <property type="entry name" value="Cadherin_repeat"/>
    <property type="match status" value="4"/>
</dbReference>
<dbReference type="Gene3D" id="2.150.10.10">
    <property type="entry name" value="Serralysin-like metalloprotease, C-terminal"/>
    <property type="match status" value="5"/>
</dbReference>
<dbReference type="PROSITE" id="PS50268">
    <property type="entry name" value="CADHERIN_2"/>
    <property type="match status" value="4"/>
</dbReference>
<dbReference type="SUPFAM" id="SSF51120">
    <property type="entry name" value="beta-Roll"/>
    <property type="match status" value="7"/>
</dbReference>
<dbReference type="GO" id="GO:0005509">
    <property type="term" value="F:calcium ion binding"/>
    <property type="evidence" value="ECO:0007669"/>
    <property type="project" value="InterPro"/>
</dbReference>
<feature type="domain" description="Cadherin" evidence="3">
    <location>
        <begin position="931"/>
        <end position="1028"/>
    </location>
</feature>
<keyword evidence="2" id="KW-1133">Transmembrane helix</keyword>
<dbReference type="RefSeq" id="WP_100179419.1">
    <property type="nucleotide sequence ID" value="NZ_LFJC01000003.1"/>
</dbReference>
<organism evidence="4 5">
    <name type="scientific">Bradyrhizobium nitroreducens</name>
    <dbReference type="NCBI Taxonomy" id="709803"/>
    <lineage>
        <taxon>Bacteria</taxon>
        <taxon>Pseudomonadati</taxon>
        <taxon>Pseudomonadota</taxon>
        <taxon>Alphaproteobacteria</taxon>
        <taxon>Hyphomicrobiales</taxon>
        <taxon>Nitrobacteraceae</taxon>
        <taxon>Bradyrhizobium</taxon>
    </lineage>
</organism>
<keyword evidence="5" id="KW-1185">Reference proteome</keyword>
<dbReference type="GO" id="GO:0007156">
    <property type="term" value="P:homophilic cell adhesion via plasma membrane adhesion molecules"/>
    <property type="evidence" value="ECO:0007669"/>
    <property type="project" value="InterPro"/>
</dbReference>
<dbReference type="PROSITE" id="PS00330">
    <property type="entry name" value="HEMOLYSIN_CALCIUM"/>
    <property type="match status" value="10"/>
</dbReference>
<feature type="domain" description="Cadherin" evidence="3">
    <location>
        <begin position="1035"/>
        <end position="1132"/>
    </location>
</feature>
<keyword evidence="1" id="KW-0812">Transmembrane</keyword>
<evidence type="ECO:0000313" key="4">
    <source>
        <dbReference type="EMBL" id="PIT04297.1"/>
    </source>
</evidence>
<gene>
    <name evidence="4" type="ORF">TSA1_28740</name>
</gene>
<dbReference type="SMART" id="SM00112">
    <property type="entry name" value="CA"/>
    <property type="match status" value="4"/>
</dbReference>
<protein>
    <recommendedName>
        <fullName evidence="3">Cadherin domain-containing protein</fullName>
    </recommendedName>
</protein>
<sequence>MEYYTVTPPEPSKVTEALGEFLDGALDPLLQTDAGSLPIKFLYKYFGPGSTANEINKVITREDGFFYLDGVKIIADTGPKAEIAEALTLALRAVALGILGGASLPIALEVAVAGGAAALASWVYEAFAEPVADRIYEIFGVASTRLEITDGSGQSVSGVVYRNGLAAEGKSAIDAALSLLNFSAGKFNVNSRVAVYINGNENIGYDVLAGDYLAQIAGAMGDAATKISNGTGVDANGTPAKNSDLLTPYLSGADFTIMQTGAKLGLQMYSKDSFGNGEVEYFLKQEISVSGDLHGLNLQAAKIAVFGSNGVDNLDLWAATGKVYAYGGMGSDTIRGGSGGDVLWGDSPAGSSNGEVDFIHGGGGNDQIFGGAGGDQLFGDDGADYIEGGAGDDTIDGGTEMDEIWGGIGADIIHGGDGKDVIRGGSSVPGENDTNVVNKLYGDAGNDEIYGAEGNDQLFGGADEDKLSGGAGNDKLFGGAGNDRLTGGAGGDQFYLGWGDIVLDSDAADKLFFGWDSSEDEADYGEITQPELTHTFVEYADLKGNYLEGYNHFYFGQGGDAGTFINTGHSLVILNGSDANPDYILAKNYQTGDFGLDVYDPAKFASKAKQHYEENRNGWSSERFILTPYLESLRIALGLEAQANQANKAGRSELFQVLETLTEVAGTADIDFLQGTAGNDEITGGGEMDLLLGGAGSDIYRYARGDGDDYVMDYDGASDDVDVLAFTDLNASDIEISGGGSDLFISVLGTQPSTITITNQFAEAGLEGIEEIQFADGTTWTREHILEAMRTVRGTDGNDELYTKAQQINGEWQPTVFVGGHGNDHLYGGEYGDIYVYAKGDGNDTIEDFGDNSGTLRLSDLNPADIGVSSLPDHSILITVYETGETITVKPYSDQSMGFDQIVFANGTIWGRDDILAAVHAPKGATLSSDQVAENANNGTVIGTVAGVDPDTDAVLTYSLTNDAGGRFAIDSATGQITVANGALLDYESATSHAVIVRVTDQTGLTFDKSFTIEVTDVSESVNHAPTDATLAGGSVAENAASGTIVGTVAGVDPDAGAVLTYSLTDNASGRFAIDAATGQITVADGSLLDYEATTSHAITVHVVDQGGLSFDKTFTIAVTDVNEAGNQAPSDATLSGGTIAENSGNGAVVGTVAGVDPDNGAVLTYSLTDDAGGRFAINATSGQITVADGALLDYETATSHSVTVRVTDQGGLTYDEVFVLAVTDVAGATLNGTSAANTLTGTEENDVLNGLDGNDVLNGLGGNDTLDGGTGNDTMTGGAGNDVYIVDAAGDVVNETANEGIDEIRTSLSSYALGANVENVTATTSTALTASGNALDNVIKGNSGNDVLFGGDGNDTLLGGAGDDVLQGGAGNDIFDGQGGQNWITTGSGQDTLILNGASGYLQVDDFSDGNDKINMRGTGVTAQNAAQNVTLTEYAEGGVLVEFGTSQIWFESIMPGQITFDDFIFDTAGGGDNHAPTNATLSGGSIAENSTNGTVVGTVTGVDPDAGAVLSYSLTDNAGGRFAINAATGQITVANGTLLDYETATSHDVAVRIVDQGGLSFDKVFTLTVTDVAGTTQSGTSAADTLIGTNEGDALNGLGGNDTLNGLGGNDVLDGGAGNDTMNGGTGNDIYIVDSSNDVVTESTNEGIDEVQTSLSSYTLGDNFENLTGTNSGGFTAAGNALDNIITGSSGNDVLFGEDGNDVLRGGAGDDVMQGGAGNDTFQGQGGVKWITTGDGADVLVFNAGSGAFQVDDFTDGSDRIDMRGTGVTAENAAESVTLTEYAEGGVLVQFGSSEIWLANVMPGQITFADDFILS</sequence>
<dbReference type="Pfam" id="PF00353">
    <property type="entry name" value="HemolysinCabind"/>
    <property type="match status" value="10"/>
</dbReference>
<dbReference type="InterPro" id="IPR011049">
    <property type="entry name" value="Serralysin-like_metalloprot_C"/>
</dbReference>
<dbReference type="GO" id="GO:0005886">
    <property type="term" value="C:plasma membrane"/>
    <property type="evidence" value="ECO:0007669"/>
    <property type="project" value="UniProtKB-SubCell"/>
</dbReference>
<dbReference type="Proteomes" id="UP000228930">
    <property type="component" value="Unassembled WGS sequence"/>
</dbReference>
<dbReference type="EMBL" id="LFJC01000003">
    <property type="protein sequence ID" value="PIT04297.1"/>
    <property type="molecule type" value="Genomic_DNA"/>
</dbReference>
<dbReference type="SUPFAM" id="SSF49313">
    <property type="entry name" value="Cadherin-like"/>
    <property type="match status" value="4"/>
</dbReference>
<evidence type="ECO:0000256" key="2">
    <source>
        <dbReference type="ARBA" id="ARBA00022989"/>
    </source>
</evidence>
<dbReference type="Pfam" id="PF06594">
    <property type="entry name" value="HCBP_related"/>
    <property type="match status" value="2"/>
</dbReference>
<evidence type="ECO:0000313" key="5">
    <source>
        <dbReference type="Proteomes" id="UP000228930"/>
    </source>
</evidence>